<sequence>MIRSTLAFSLLALPLTAFGLHQENSFRRRHSGVAHSPAFMRRSTNYTLQQKYIGEDFLNWDFFDEADPTDGLVQYLNATAAIDAGLATVDCNNVTTLAVDSTESVVSGGLRKSVRISSPETYNSGLFIADFEHMPFGCGVWPAYWSVSTTAEWPTGGEIDIIEGVNLNPENQITLHSGPGCTLNNSQPTTSNQGGIECTSSADADSGCFFTQTTPTSFGAGFNNASGGVFAHLWNTDGITVWFFSRPQIPNDIASGNPDPSTWGTPAAIFPDTGCNITSHFYDHTIVFDTTICGGWATSAYPSTCPGTSCSDIVSNATNFENAYWKINSLSVYQ</sequence>
<dbReference type="OrthoDB" id="192832at2759"/>
<dbReference type="GeneID" id="24097442"/>
<dbReference type="GO" id="GO:0009251">
    <property type="term" value="P:glucan catabolic process"/>
    <property type="evidence" value="ECO:0007669"/>
    <property type="project" value="TreeGrafter"/>
</dbReference>
<dbReference type="PROSITE" id="PS51762">
    <property type="entry name" value="GH16_2"/>
    <property type="match status" value="1"/>
</dbReference>
<reference evidence="3 4" key="1">
    <citation type="journal article" date="2012" name="Appl. Environ. Microbiol.">
        <title>Short-read sequencing for genomic analysis of the brown rot fungus Fibroporia radiculosa.</title>
        <authorList>
            <person name="Tang J.D."/>
            <person name="Perkins A.D."/>
            <person name="Sonstegard T.S."/>
            <person name="Schroeder S.G."/>
            <person name="Burgess S.C."/>
            <person name="Diehl S.V."/>
        </authorList>
    </citation>
    <scope>NUCLEOTIDE SEQUENCE [LARGE SCALE GENOMIC DNA]</scope>
    <source>
        <strain evidence="3 4">TFFH 294</strain>
    </source>
</reference>
<keyword evidence="1" id="KW-0732">Signal</keyword>
<evidence type="ECO:0000313" key="3">
    <source>
        <dbReference type="EMBL" id="CCM02531.1"/>
    </source>
</evidence>
<dbReference type="Proteomes" id="UP000006352">
    <property type="component" value="Unassembled WGS sequence"/>
</dbReference>
<feature type="domain" description="GH16" evidence="2">
    <location>
        <begin position="41"/>
        <end position="322"/>
    </location>
</feature>
<dbReference type="GO" id="GO:0004553">
    <property type="term" value="F:hydrolase activity, hydrolyzing O-glycosyl compounds"/>
    <property type="evidence" value="ECO:0007669"/>
    <property type="project" value="InterPro"/>
</dbReference>
<evidence type="ECO:0000256" key="1">
    <source>
        <dbReference type="SAM" id="SignalP"/>
    </source>
</evidence>
<dbReference type="AlphaFoldDB" id="J4IA97"/>
<dbReference type="EMBL" id="HE797085">
    <property type="protein sequence ID" value="CCM02531.1"/>
    <property type="molecule type" value="Genomic_DNA"/>
</dbReference>
<dbReference type="Gene3D" id="2.60.120.200">
    <property type="match status" value="1"/>
</dbReference>
<accession>J4IA97</accession>
<dbReference type="InterPro" id="IPR050546">
    <property type="entry name" value="Glycosyl_Hydrlase_16"/>
</dbReference>
<name>J4IA97_9APHY</name>
<dbReference type="InterPro" id="IPR013320">
    <property type="entry name" value="ConA-like_dom_sf"/>
</dbReference>
<dbReference type="STRING" id="599839.J4IA97"/>
<dbReference type="CDD" id="cd02181">
    <property type="entry name" value="GH16_fungal_Lam16A_glucanase"/>
    <property type="match status" value="1"/>
</dbReference>
<dbReference type="Pfam" id="PF26113">
    <property type="entry name" value="GH16_XgeA"/>
    <property type="match status" value="1"/>
</dbReference>
<dbReference type="RefSeq" id="XP_012181814.1">
    <property type="nucleotide sequence ID" value="XM_012326424.1"/>
</dbReference>
<organism evidence="3 4">
    <name type="scientific">Fibroporia radiculosa</name>
    <dbReference type="NCBI Taxonomy" id="599839"/>
    <lineage>
        <taxon>Eukaryota</taxon>
        <taxon>Fungi</taxon>
        <taxon>Dikarya</taxon>
        <taxon>Basidiomycota</taxon>
        <taxon>Agaricomycotina</taxon>
        <taxon>Agaricomycetes</taxon>
        <taxon>Polyporales</taxon>
        <taxon>Fibroporiaceae</taxon>
        <taxon>Fibroporia</taxon>
    </lineage>
</organism>
<dbReference type="PANTHER" id="PTHR10963:SF24">
    <property type="entry name" value="GLYCOSIDASE C21B10.07-RELATED"/>
    <property type="match status" value="1"/>
</dbReference>
<feature type="chain" id="PRO_5003779372" description="GH16 domain-containing protein" evidence="1">
    <location>
        <begin position="20"/>
        <end position="334"/>
    </location>
</feature>
<dbReference type="HOGENOM" id="CLU_016972_0_1_1"/>
<dbReference type="InterPro" id="IPR000757">
    <property type="entry name" value="Beta-glucanase-like"/>
</dbReference>
<evidence type="ECO:0000313" key="4">
    <source>
        <dbReference type="Proteomes" id="UP000006352"/>
    </source>
</evidence>
<protein>
    <recommendedName>
        <fullName evidence="2">GH16 domain-containing protein</fullName>
    </recommendedName>
</protein>
<keyword evidence="4" id="KW-1185">Reference proteome</keyword>
<evidence type="ECO:0000259" key="2">
    <source>
        <dbReference type="PROSITE" id="PS51762"/>
    </source>
</evidence>
<dbReference type="InParanoid" id="J4IA97"/>
<proteinExistence type="predicted"/>
<dbReference type="SUPFAM" id="SSF49899">
    <property type="entry name" value="Concanavalin A-like lectins/glucanases"/>
    <property type="match status" value="1"/>
</dbReference>
<feature type="signal peptide" evidence="1">
    <location>
        <begin position="1"/>
        <end position="19"/>
    </location>
</feature>
<dbReference type="PANTHER" id="PTHR10963">
    <property type="entry name" value="GLYCOSYL HYDROLASE-RELATED"/>
    <property type="match status" value="1"/>
</dbReference>
<gene>
    <name evidence="3" type="ORF">FIBRA_04633</name>
</gene>